<dbReference type="SUPFAM" id="SSF55144">
    <property type="entry name" value="LigT-like"/>
    <property type="match status" value="1"/>
</dbReference>
<feature type="active site" description="Proton donor" evidence="2">
    <location>
        <position position="37"/>
    </location>
</feature>
<evidence type="ECO:0000313" key="3">
    <source>
        <dbReference type="EMBL" id="KZE11271.1"/>
    </source>
</evidence>
<protein>
    <recommendedName>
        <fullName evidence="2">RNA 2',3'-cyclic phosphodiesterase</fullName>
        <shortName evidence="2">RNA 2',3'-CPDase</shortName>
        <ecNumber evidence="2">3.1.4.58</ecNumber>
    </recommendedName>
</protein>
<comment type="caution">
    <text evidence="3">The sequence shown here is derived from an EMBL/GenBank/DDBJ whole genome shotgun (WGS) entry which is preliminary data.</text>
</comment>
<gene>
    <name evidence="3" type="ORF">AVT10_17070</name>
</gene>
<evidence type="ECO:0000256" key="2">
    <source>
        <dbReference type="HAMAP-Rule" id="MF_01940"/>
    </source>
</evidence>
<dbReference type="PANTHER" id="PTHR35561:SF1">
    <property type="entry name" value="RNA 2',3'-CYCLIC PHOSPHODIESTERASE"/>
    <property type="match status" value="1"/>
</dbReference>
<dbReference type="NCBIfam" id="TIGR02258">
    <property type="entry name" value="2_5_ligase"/>
    <property type="match status" value="1"/>
</dbReference>
<sequence length="183" mass="20118">MHRLFVALRPPPPMRRKLLDIMDGVDGARWQDEDQLHVTLRYIGEVERPMAEDIATALQAVHAPALDLALSGVGRFDTGSRGRALWAGVTPQDAVAALHCKVDHALVRLGLPLEGRAFLPHITLARLNCGSGPVDAFLAEQGGLRSPPMRFDHLVLYESHLAPDGAWYEPVVRYPLSSPLPRT</sequence>
<feature type="short sequence motif" description="HXTX 1" evidence="2">
    <location>
        <begin position="37"/>
        <end position="40"/>
    </location>
</feature>
<comment type="function">
    <text evidence="2">Hydrolyzes RNA 2',3'-cyclic phosphodiester to an RNA 2'-phosphomonoester.</text>
</comment>
<evidence type="ECO:0000313" key="4">
    <source>
        <dbReference type="Proteomes" id="UP000076609"/>
    </source>
</evidence>
<dbReference type="InterPro" id="IPR009097">
    <property type="entry name" value="Cyclic_Pdiesterase"/>
</dbReference>
<feature type="active site" description="Proton acceptor" evidence="2">
    <location>
        <position position="121"/>
    </location>
</feature>
<name>A0ABR5Y988_9SPHN</name>
<evidence type="ECO:0000256" key="1">
    <source>
        <dbReference type="ARBA" id="ARBA00022801"/>
    </source>
</evidence>
<dbReference type="Proteomes" id="UP000076609">
    <property type="component" value="Unassembled WGS sequence"/>
</dbReference>
<accession>A0ABR5Y988</accession>
<dbReference type="GO" id="GO:0016874">
    <property type="term" value="F:ligase activity"/>
    <property type="evidence" value="ECO:0007669"/>
    <property type="project" value="UniProtKB-KW"/>
</dbReference>
<dbReference type="Pfam" id="PF13563">
    <property type="entry name" value="2_5_RNA_ligase2"/>
    <property type="match status" value="1"/>
</dbReference>
<feature type="short sequence motif" description="HXTX 2" evidence="2">
    <location>
        <begin position="121"/>
        <end position="124"/>
    </location>
</feature>
<dbReference type="RefSeq" id="WP_066692871.1">
    <property type="nucleotide sequence ID" value="NZ_LQQO01000035.1"/>
</dbReference>
<dbReference type="HAMAP" id="MF_01940">
    <property type="entry name" value="RNA_CPDase"/>
    <property type="match status" value="1"/>
</dbReference>
<dbReference type="EC" id="3.1.4.58" evidence="2"/>
<keyword evidence="4" id="KW-1185">Reference proteome</keyword>
<keyword evidence="3" id="KW-0436">Ligase</keyword>
<dbReference type="EMBL" id="LQQO01000035">
    <property type="protein sequence ID" value="KZE11271.1"/>
    <property type="molecule type" value="Genomic_DNA"/>
</dbReference>
<reference evidence="4" key="1">
    <citation type="submission" date="2016-01" db="EMBL/GenBank/DDBJ databases">
        <title>Draft genome of Chromobacterium sp. F49.</title>
        <authorList>
            <person name="Hong K.W."/>
        </authorList>
    </citation>
    <scope>NUCLEOTIDE SEQUENCE [LARGE SCALE GENOMIC DNA]</scope>
    <source>
        <strain evidence="4">CN3</strain>
    </source>
</reference>
<proteinExistence type="inferred from homology"/>
<comment type="catalytic activity">
    <reaction evidence="2">
        <text>a 3'-end 2',3'-cyclophospho-ribonucleotide-RNA + H2O = a 3'-end 2'-phospho-ribonucleotide-RNA + H(+)</text>
        <dbReference type="Rhea" id="RHEA:11828"/>
        <dbReference type="Rhea" id="RHEA-COMP:10464"/>
        <dbReference type="Rhea" id="RHEA-COMP:17353"/>
        <dbReference type="ChEBI" id="CHEBI:15377"/>
        <dbReference type="ChEBI" id="CHEBI:15378"/>
        <dbReference type="ChEBI" id="CHEBI:83064"/>
        <dbReference type="ChEBI" id="CHEBI:173113"/>
        <dbReference type="EC" id="3.1.4.58"/>
    </reaction>
</comment>
<dbReference type="PANTHER" id="PTHR35561">
    <property type="entry name" value="RNA 2',3'-CYCLIC PHOSPHODIESTERASE"/>
    <property type="match status" value="1"/>
</dbReference>
<dbReference type="InterPro" id="IPR004175">
    <property type="entry name" value="RNA_CPDase"/>
</dbReference>
<organism evidence="3 4">
    <name type="scientific">Sphingomonas hankookensis</name>
    <dbReference type="NCBI Taxonomy" id="563996"/>
    <lineage>
        <taxon>Bacteria</taxon>
        <taxon>Pseudomonadati</taxon>
        <taxon>Pseudomonadota</taxon>
        <taxon>Alphaproteobacteria</taxon>
        <taxon>Sphingomonadales</taxon>
        <taxon>Sphingomonadaceae</taxon>
        <taxon>Sphingomonas</taxon>
    </lineage>
</organism>
<dbReference type="Gene3D" id="3.90.1140.10">
    <property type="entry name" value="Cyclic phosphodiesterase"/>
    <property type="match status" value="1"/>
</dbReference>
<keyword evidence="1 2" id="KW-0378">Hydrolase</keyword>
<comment type="similarity">
    <text evidence="2">Belongs to the 2H phosphoesterase superfamily. ThpR family.</text>
</comment>